<reference evidence="1" key="1">
    <citation type="journal article" date="2015" name="Nature">
        <title>Complex archaea that bridge the gap between prokaryotes and eukaryotes.</title>
        <authorList>
            <person name="Spang A."/>
            <person name="Saw J.H."/>
            <person name="Jorgensen S.L."/>
            <person name="Zaremba-Niedzwiedzka K."/>
            <person name="Martijn J."/>
            <person name="Lind A.E."/>
            <person name="van Eijk R."/>
            <person name="Schleper C."/>
            <person name="Guy L."/>
            <person name="Ettema T.J."/>
        </authorList>
    </citation>
    <scope>NUCLEOTIDE SEQUENCE</scope>
</reference>
<dbReference type="EMBL" id="LAZR01005169">
    <property type="protein sequence ID" value="KKN02252.1"/>
    <property type="molecule type" value="Genomic_DNA"/>
</dbReference>
<dbReference type="AlphaFoldDB" id="A0A0F9MS63"/>
<evidence type="ECO:0000313" key="1">
    <source>
        <dbReference type="EMBL" id="KKN02252.1"/>
    </source>
</evidence>
<gene>
    <name evidence="1" type="ORF">LCGC14_1119520</name>
</gene>
<comment type="caution">
    <text evidence="1">The sequence shown here is derived from an EMBL/GenBank/DDBJ whole genome shotgun (WGS) entry which is preliminary data.</text>
</comment>
<organism evidence="1">
    <name type="scientific">marine sediment metagenome</name>
    <dbReference type="NCBI Taxonomy" id="412755"/>
    <lineage>
        <taxon>unclassified sequences</taxon>
        <taxon>metagenomes</taxon>
        <taxon>ecological metagenomes</taxon>
    </lineage>
</organism>
<accession>A0A0F9MS63</accession>
<protein>
    <recommendedName>
        <fullName evidence="2">Ryanodine receptor Ryr domain-containing protein</fullName>
    </recommendedName>
</protein>
<evidence type="ECO:0008006" key="2">
    <source>
        <dbReference type="Google" id="ProtNLM"/>
    </source>
</evidence>
<sequence>MTVPDCARICYAACRVASIAAGKKIPIWGRARAEEKVWMRHRVNCVFQHHDIPLSGRHDTWCEIMGSEGWKLGDLDYAKKTHPHLANFEKLPDDERFKCQLVNDVALACFVSE</sequence>
<dbReference type="Gene3D" id="6.20.350.10">
    <property type="match status" value="1"/>
</dbReference>
<proteinExistence type="predicted"/>
<name>A0A0F9MS63_9ZZZZ</name>